<proteinExistence type="predicted"/>
<evidence type="ECO:0000313" key="3">
    <source>
        <dbReference type="Proteomes" id="UP000187203"/>
    </source>
</evidence>
<protein>
    <submittedName>
        <fullName evidence="2">Uncharacterized protein</fullName>
    </submittedName>
</protein>
<comment type="caution">
    <text evidence="2">The sequence shown here is derived from an EMBL/GenBank/DDBJ whole genome shotgun (WGS) entry which is preliminary data.</text>
</comment>
<dbReference type="Proteomes" id="UP000187203">
    <property type="component" value="Unassembled WGS sequence"/>
</dbReference>
<feature type="region of interest" description="Disordered" evidence="1">
    <location>
        <begin position="1"/>
        <end position="51"/>
    </location>
</feature>
<evidence type="ECO:0000313" key="2">
    <source>
        <dbReference type="EMBL" id="OMO51607.1"/>
    </source>
</evidence>
<reference evidence="3" key="1">
    <citation type="submission" date="2013-09" db="EMBL/GenBank/DDBJ databases">
        <title>Corchorus olitorius genome sequencing.</title>
        <authorList>
            <person name="Alam M."/>
            <person name="Haque M.S."/>
            <person name="Islam M.S."/>
            <person name="Emdad E.M."/>
            <person name="Islam M.M."/>
            <person name="Ahmed B."/>
            <person name="Halim A."/>
            <person name="Hossen Q.M.M."/>
            <person name="Hossain M.Z."/>
            <person name="Ahmed R."/>
            <person name="Khan M.M."/>
            <person name="Islam R."/>
            <person name="Rashid M.M."/>
            <person name="Khan S.A."/>
            <person name="Rahman M.S."/>
            <person name="Alam M."/>
            <person name="Yahiya A.S."/>
            <person name="Khan M.S."/>
            <person name="Azam M.S."/>
            <person name="Haque T."/>
            <person name="Lashkar M.Z.H."/>
            <person name="Akhand A.I."/>
            <person name="Morshed G."/>
            <person name="Roy S."/>
            <person name="Uddin K.S."/>
            <person name="Rabeya T."/>
            <person name="Hossain A.S."/>
            <person name="Chowdhury A."/>
            <person name="Snigdha A.R."/>
            <person name="Mortoza M.S."/>
            <person name="Matin S.A."/>
            <person name="Hoque S.M.E."/>
            <person name="Islam M.K."/>
            <person name="Roy D.K."/>
            <person name="Haider R."/>
            <person name="Moosa M.M."/>
            <person name="Elias S.M."/>
            <person name="Hasan A.M."/>
            <person name="Jahan S."/>
            <person name="Shafiuddin M."/>
            <person name="Mahmood N."/>
            <person name="Shommy N.S."/>
        </authorList>
    </citation>
    <scope>NUCLEOTIDE SEQUENCE [LARGE SCALE GENOMIC DNA]</scope>
    <source>
        <strain evidence="3">cv. O-4</strain>
    </source>
</reference>
<keyword evidence="3" id="KW-1185">Reference proteome</keyword>
<dbReference type="EMBL" id="AWUE01024107">
    <property type="protein sequence ID" value="OMO51607.1"/>
    <property type="molecule type" value="Genomic_DNA"/>
</dbReference>
<sequence>MDINDGQDHGINATENPSAYVDSEHQTINTSEEKENREDESKYDPQMVVER</sequence>
<name>A0A1R3G0K0_9ROSI</name>
<feature type="compositionally biased region" description="Basic and acidic residues" evidence="1">
    <location>
        <begin position="31"/>
        <end position="51"/>
    </location>
</feature>
<organism evidence="2 3">
    <name type="scientific">Corchorus olitorius</name>
    <dbReference type="NCBI Taxonomy" id="93759"/>
    <lineage>
        <taxon>Eukaryota</taxon>
        <taxon>Viridiplantae</taxon>
        <taxon>Streptophyta</taxon>
        <taxon>Embryophyta</taxon>
        <taxon>Tracheophyta</taxon>
        <taxon>Spermatophyta</taxon>
        <taxon>Magnoliopsida</taxon>
        <taxon>eudicotyledons</taxon>
        <taxon>Gunneridae</taxon>
        <taxon>Pentapetalae</taxon>
        <taxon>rosids</taxon>
        <taxon>malvids</taxon>
        <taxon>Malvales</taxon>
        <taxon>Malvaceae</taxon>
        <taxon>Grewioideae</taxon>
        <taxon>Apeibeae</taxon>
        <taxon>Corchorus</taxon>
    </lineage>
</organism>
<accession>A0A1R3G0K0</accession>
<gene>
    <name evidence="2" type="ORF">COLO4_37599</name>
</gene>
<evidence type="ECO:0000256" key="1">
    <source>
        <dbReference type="SAM" id="MobiDB-lite"/>
    </source>
</evidence>
<dbReference type="AlphaFoldDB" id="A0A1R3G0K0"/>